<dbReference type="EMBL" id="CM039434">
    <property type="protein sequence ID" value="KAI4323557.1"/>
    <property type="molecule type" value="Genomic_DNA"/>
</dbReference>
<gene>
    <name evidence="1" type="ORF">L6164_023153</name>
</gene>
<sequence>MGSQTQSSQLPIVNFGNETMKPGTDTWQRACQVVREALEDHGGFLAIFDKVTPELDNSIYSAMAELFTLISDEAKKENTADKSFDGYVRELPHLPLFESLGIGSPFSMEGVHNYSRTIWPEGNDHFCESVNSYAKLVKELEDMVVRMVFESYGLEKQRCDSLLESMDHSLRSYRYREPEMGESNLGLIPHTDATFVWSNGRIRAGEHQVMMKTKKTRFSTGLISHVTKKIEPEEELVDDEHPRLYKSFDNFDYLPYIFTEEGMKFQGRARIDAYYRSRQTLADSL</sequence>
<protein>
    <submittedName>
        <fullName evidence="1">Uncharacterized protein</fullName>
    </submittedName>
</protein>
<comment type="caution">
    <text evidence="1">The sequence shown here is derived from an EMBL/GenBank/DDBJ whole genome shotgun (WGS) entry which is preliminary data.</text>
</comment>
<evidence type="ECO:0000313" key="1">
    <source>
        <dbReference type="EMBL" id="KAI4323557.1"/>
    </source>
</evidence>
<organism evidence="1 2">
    <name type="scientific">Bauhinia variegata</name>
    <name type="common">Purple orchid tree</name>
    <name type="synonym">Phanera variegata</name>
    <dbReference type="NCBI Taxonomy" id="167791"/>
    <lineage>
        <taxon>Eukaryota</taxon>
        <taxon>Viridiplantae</taxon>
        <taxon>Streptophyta</taxon>
        <taxon>Embryophyta</taxon>
        <taxon>Tracheophyta</taxon>
        <taxon>Spermatophyta</taxon>
        <taxon>Magnoliopsida</taxon>
        <taxon>eudicotyledons</taxon>
        <taxon>Gunneridae</taxon>
        <taxon>Pentapetalae</taxon>
        <taxon>rosids</taxon>
        <taxon>fabids</taxon>
        <taxon>Fabales</taxon>
        <taxon>Fabaceae</taxon>
        <taxon>Cercidoideae</taxon>
        <taxon>Cercideae</taxon>
        <taxon>Bauhiniinae</taxon>
        <taxon>Bauhinia</taxon>
    </lineage>
</organism>
<proteinExistence type="predicted"/>
<keyword evidence="2" id="KW-1185">Reference proteome</keyword>
<reference evidence="1 2" key="1">
    <citation type="journal article" date="2022" name="DNA Res.">
        <title>Chromosomal-level genome assembly of the orchid tree Bauhinia variegata (Leguminosae; Cercidoideae) supports the allotetraploid origin hypothesis of Bauhinia.</title>
        <authorList>
            <person name="Zhong Y."/>
            <person name="Chen Y."/>
            <person name="Zheng D."/>
            <person name="Pang J."/>
            <person name="Liu Y."/>
            <person name="Luo S."/>
            <person name="Meng S."/>
            <person name="Qian L."/>
            <person name="Wei D."/>
            <person name="Dai S."/>
            <person name="Zhou R."/>
        </authorList>
    </citation>
    <scope>NUCLEOTIDE SEQUENCE [LARGE SCALE GENOMIC DNA]</scope>
    <source>
        <strain evidence="1">BV-YZ2020</strain>
    </source>
</reference>
<name>A0ACB9MHN7_BAUVA</name>
<evidence type="ECO:0000313" key="2">
    <source>
        <dbReference type="Proteomes" id="UP000828941"/>
    </source>
</evidence>
<dbReference type="Proteomes" id="UP000828941">
    <property type="component" value="Chromosome 9"/>
</dbReference>
<accession>A0ACB9MHN7</accession>